<feature type="compositionally biased region" description="Polar residues" evidence="1">
    <location>
        <begin position="426"/>
        <end position="436"/>
    </location>
</feature>
<keyword evidence="2" id="KW-1185">Reference proteome</keyword>
<feature type="compositionally biased region" description="Basic and acidic residues" evidence="1">
    <location>
        <begin position="383"/>
        <end position="394"/>
    </location>
</feature>
<name>A0A6P7U4M7_9MOLL</name>
<proteinExistence type="predicted"/>
<dbReference type="RefSeq" id="XP_029657235.1">
    <property type="nucleotide sequence ID" value="XM_029801375.2"/>
</dbReference>
<evidence type="ECO:0000313" key="3">
    <source>
        <dbReference type="RefSeq" id="XP_029657235.1"/>
    </source>
</evidence>
<feature type="region of interest" description="Disordered" evidence="1">
    <location>
        <begin position="361"/>
        <end position="443"/>
    </location>
</feature>
<accession>A0A6P7U4M7</accession>
<reference evidence="3" key="1">
    <citation type="submission" date="2025-08" db="UniProtKB">
        <authorList>
            <consortium name="RefSeq"/>
        </authorList>
    </citation>
    <scope>IDENTIFICATION</scope>
</reference>
<dbReference type="Proteomes" id="UP000515154">
    <property type="component" value="Unplaced"/>
</dbReference>
<dbReference type="AlphaFoldDB" id="A0A6P7U4M7"/>
<sequence length="443" mass="49690">MVRFGAKTANLDLFHPSWQTLSKSADHAFSLKELRTDDRRLHQRPGPLNLPVERTLPDPLSERRYSTHLAELEHLRRSTIHHPDVSRVEPNGFHPPSVVERLLGDGSAPARGNSVVVFLDRKNPKGNSLQLGSLTDRMDRPRLLAPSHDLLKAHHLATIDQNVSRTRLKPIPQELPPVSQHSMTGSDRCSLPVIPETQHLDYPSLDSRYPVDQRLPTLDSRLPVMLPSYQGITDVRIPNPRLADPRYPPVTTHLFPPTHNMAYPSNSSNLSILEESRAISTLALPPTHTNYPIISHRELFNSMAPTNTIASPYLSSTSFLYPHLYSSAPQYQSSFYMPSSDVRNFDLLSQRPEVPTRIERPALLASPGRQPADTAPLVANKTLNKEDNSNDIEMRISQPEQSTDVLMREDLRGSTSEHVSPPPARPSQSTDSSDNAISVWRPY</sequence>
<evidence type="ECO:0000313" key="2">
    <source>
        <dbReference type="Proteomes" id="UP000515154"/>
    </source>
</evidence>
<dbReference type="KEGG" id="osn:115231318"/>
<gene>
    <name evidence="3" type="primary">LOC115231318</name>
</gene>
<organism evidence="2 3">
    <name type="scientific">Octopus sinensis</name>
    <name type="common">East Asian common octopus</name>
    <dbReference type="NCBI Taxonomy" id="2607531"/>
    <lineage>
        <taxon>Eukaryota</taxon>
        <taxon>Metazoa</taxon>
        <taxon>Spiralia</taxon>
        <taxon>Lophotrochozoa</taxon>
        <taxon>Mollusca</taxon>
        <taxon>Cephalopoda</taxon>
        <taxon>Coleoidea</taxon>
        <taxon>Octopodiformes</taxon>
        <taxon>Octopoda</taxon>
        <taxon>Incirrata</taxon>
        <taxon>Octopodidae</taxon>
        <taxon>Octopus</taxon>
    </lineage>
</organism>
<evidence type="ECO:0000256" key="1">
    <source>
        <dbReference type="SAM" id="MobiDB-lite"/>
    </source>
</evidence>
<protein>
    <submittedName>
        <fullName evidence="3">Uncharacterized protein LOC115231318</fullName>
    </submittedName>
</protein>